<feature type="transmembrane region" description="Helical" evidence="1">
    <location>
        <begin position="369"/>
        <end position="388"/>
    </location>
</feature>
<evidence type="ECO:0000256" key="1">
    <source>
        <dbReference type="SAM" id="Phobius"/>
    </source>
</evidence>
<reference evidence="2 3" key="1">
    <citation type="submission" date="2023-10" db="EMBL/GenBank/DDBJ databases">
        <title>Two novel species belonging to the OM43/NOR5 clade.</title>
        <authorList>
            <person name="Park M."/>
        </authorList>
    </citation>
    <scope>NUCLEOTIDE SEQUENCE [LARGE SCALE GENOMIC DNA]</scope>
    <source>
        <strain evidence="2 3">IMCC43200</strain>
    </source>
</reference>
<keyword evidence="3" id="KW-1185">Reference proteome</keyword>
<organism evidence="2 3">
    <name type="scientific">Congregibacter variabilis</name>
    <dbReference type="NCBI Taxonomy" id="3081200"/>
    <lineage>
        <taxon>Bacteria</taxon>
        <taxon>Pseudomonadati</taxon>
        <taxon>Pseudomonadota</taxon>
        <taxon>Gammaproteobacteria</taxon>
        <taxon>Cellvibrionales</taxon>
        <taxon>Halieaceae</taxon>
        <taxon>Congregibacter</taxon>
    </lineage>
</organism>
<feature type="transmembrane region" description="Helical" evidence="1">
    <location>
        <begin position="394"/>
        <end position="412"/>
    </location>
</feature>
<keyword evidence="1" id="KW-0472">Membrane</keyword>
<feature type="transmembrane region" description="Helical" evidence="1">
    <location>
        <begin position="74"/>
        <end position="98"/>
    </location>
</feature>
<proteinExistence type="predicted"/>
<sequence length="436" mass="47871">MNNAAPAGSPFQISLNPLIYATIFMAVFAGCQGGRYYMSNRLQELGIACALLLFVMGCWQGLFRLPYQEWRSWVLSPLMLIGGIIGISSVVFVLNYSGSVLYSAFSAREFLLAFMGPGIYLLCRCGLPLQNVERTIWFALFALMINYLLFYFTMDLRAAFFSSDHTVSNLVTYDAWRGFRLKPPLFAIMVALLGALALILQSRGKAVKTAAIASVALAAYIWSIVLFRSTLATMILSVMLYPLLLSHRNRLKLIVVMAPLVVLAVPVVGSLAVENFMEADGGSIRAKAFLKAIDHIAMHPVLGAGEDSAYGLSYQEIVAPYFFPSDLGLMGVTYKYGVLGLILYLTMHCKIWLRLWSANMDCRATDGRINPLLWGMFIFMTAQTFNLALNPGLAYAQGITLGSLALSLASLHRVRCAPASDKNTLAPSPNLPILST</sequence>
<feature type="transmembrane region" description="Helical" evidence="1">
    <location>
        <begin position="110"/>
        <end position="129"/>
    </location>
</feature>
<evidence type="ECO:0008006" key="4">
    <source>
        <dbReference type="Google" id="ProtNLM"/>
    </source>
</evidence>
<keyword evidence="1" id="KW-1133">Transmembrane helix</keyword>
<gene>
    <name evidence="2" type="ORF">R0135_10255</name>
</gene>
<evidence type="ECO:0000313" key="3">
    <source>
        <dbReference type="Proteomes" id="UP001626537"/>
    </source>
</evidence>
<feature type="transmembrane region" description="Helical" evidence="1">
    <location>
        <begin position="253"/>
        <end position="273"/>
    </location>
</feature>
<feature type="transmembrane region" description="Helical" evidence="1">
    <location>
        <begin position="18"/>
        <end position="38"/>
    </location>
</feature>
<dbReference type="RefSeq" id="WP_407346752.1">
    <property type="nucleotide sequence ID" value="NZ_CP136864.1"/>
</dbReference>
<protein>
    <recommendedName>
        <fullName evidence="4">O-antigen ligase like membrane protein</fullName>
    </recommendedName>
</protein>
<evidence type="ECO:0000313" key="2">
    <source>
        <dbReference type="EMBL" id="WOJ92170.1"/>
    </source>
</evidence>
<keyword evidence="1" id="KW-0812">Transmembrane</keyword>
<feature type="transmembrane region" description="Helical" evidence="1">
    <location>
        <begin position="135"/>
        <end position="153"/>
    </location>
</feature>
<feature type="transmembrane region" description="Helical" evidence="1">
    <location>
        <begin position="185"/>
        <end position="204"/>
    </location>
</feature>
<dbReference type="Proteomes" id="UP001626537">
    <property type="component" value="Chromosome"/>
</dbReference>
<feature type="transmembrane region" description="Helical" evidence="1">
    <location>
        <begin position="45"/>
        <end position="62"/>
    </location>
</feature>
<feature type="transmembrane region" description="Helical" evidence="1">
    <location>
        <begin position="210"/>
        <end position="241"/>
    </location>
</feature>
<accession>A0ABZ0HZ49</accession>
<name>A0ABZ0HZ49_9GAMM</name>
<dbReference type="EMBL" id="CP136864">
    <property type="protein sequence ID" value="WOJ92170.1"/>
    <property type="molecule type" value="Genomic_DNA"/>
</dbReference>